<dbReference type="OrthoDB" id="5427664at2759"/>
<feature type="compositionally biased region" description="Low complexity" evidence="1">
    <location>
        <begin position="328"/>
        <end position="338"/>
    </location>
</feature>
<keyword evidence="2" id="KW-1133">Transmembrane helix</keyword>
<keyword evidence="2" id="KW-0472">Membrane</keyword>
<feature type="transmembrane region" description="Helical" evidence="2">
    <location>
        <begin position="135"/>
        <end position="154"/>
    </location>
</feature>
<proteinExistence type="predicted"/>
<keyword evidence="2" id="KW-0812">Transmembrane</keyword>
<feature type="transmembrane region" description="Helical" evidence="2">
    <location>
        <begin position="247"/>
        <end position="269"/>
    </location>
</feature>
<evidence type="ECO:0000313" key="3">
    <source>
        <dbReference type="EMBL" id="KAF7359998.1"/>
    </source>
</evidence>
<comment type="caution">
    <text evidence="3">The sequence shown here is derived from an EMBL/GenBank/DDBJ whole genome shotgun (WGS) entry which is preliminary data.</text>
</comment>
<dbReference type="Proteomes" id="UP000620124">
    <property type="component" value="Unassembled WGS sequence"/>
</dbReference>
<keyword evidence="4" id="KW-1185">Reference proteome</keyword>
<evidence type="ECO:0000256" key="2">
    <source>
        <dbReference type="SAM" id="Phobius"/>
    </source>
</evidence>
<feature type="compositionally biased region" description="Polar residues" evidence="1">
    <location>
        <begin position="283"/>
        <end position="301"/>
    </location>
</feature>
<feature type="region of interest" description="Disordered" evidence="1">
    <location>
        <begin position="328"/>
        <end position="352"/>
    </location>
</feature>
<evidence type="ECO:0000313" key="4">
    <source>
        <dbReference type="Proteomes" id="UP000620124"/>
    </source>
</evidence>
<feature type="transmembrane region" description="Helical" evidence="2">
    <location>
        <begin position="160"/>
        <end position="182"/>
    </location>
</feature>
<sequence length="464" mass="50593">MSHIQPTNLLVTTPLVCIGAIRRRAALAAQESNLSAHSIFQIETGKARVRRFRLYDTASEAVVYGTSKLYQSHDGPTAILRMNSSSLPSQCLPPNPDISGLGVRISFYVQTLALGKWTVFWALSGRSLEEAHNTIWTLLGTSFGLTISAFVTALKNDLPLYQAVVVTDLVFLANWAIFMALATYNRHPRGSHAVQHTAIGQTYISMSLILYLWARAPTLDAEFEAAQGETKFVVLFISTSATGAGRVAALVMTTLLLIGYSIPAITFLWGHPPSISFLRKRSQQPSTQLPRPSFSSSQNSHPTPPLTSTALTLTSTALTQRLLAPLPPAAHSSKPSPAQNLSLNGAPPTQSRLPPSLQVDPHLIILTLFTLIPSVITIGSTELQIQRNQLCPDNAFWGFGQVNLFLPIHTVHYWLTAWFGRVQILAITVTIVPVAVTIKAFWKQGLKQRKRAKENAAAANAAHV</sequence>
<feature type="transmembrane region" description="Helical" evidence="2">
    <location>
        <begin position="421"/>
        <end position="442"/>
    </location>
</feature>
<organism evidence="3 4">
    <name type="scientific">Mycena venus</name>
    <dbReference type="NCBI Taxonomy" id="2733690"/>
    <lineage>
        <taxon>Eukaryota</taxon>
        <taxon>Fungi</taxon>
        <taxon>Dikarya</taxon>
        <taxon>Basidiomycota</taxon>
        <taxon>Agaricomycotina</taxon>
        <taxon>Agaricomycetes</taxon>
        <taxon>Agaricomycetidae</taxon>
        <taxon>Agaricales</taxon>
        <taxon>Marasmiineae</taxon>
        <taxon>Mycenaceae</taxon>
        <taxon>Mycena</taxon>
    </lineage>
</organism>
<evidence type="ECO:0000256" key="1">
    <source>
        <dbReference type="SAM" id="MobiDB-lite"/>
    </source>
</evidence>
<accession>A0A8H7D5W9</accession>
<gene>
    <name evidence="3" type="ORF">MVEN_00727100</name>
</gene>
<dbReference type="AlphaFoldDB" id="A0A8H7D5W9"/>
<feature type="transmembrane region" description="Helical" evidence="2">
    <location>
        <begin position="363"/>
        <end position="383"/>
    </location>
</feature>
<name>A0A8H7D5W9_9AGAR</name>
<feature type="transmembrane region" description="Helical" evidence="2">
    <location>
        <begin position="395"/>
        <end position="415"/>
    </location>
</feature>
<feature type="compositionally biased region" description="Polar residues" evidence="1">
    <location>
        <begin position="339"/>
        <end position="352"/>
    </location>
</feature>
<protein>
    <submittedName>
        <fullName evidence="3">F-box domain-containing protein</fullName>
    </submittedName>
</protein>
<reference evidence="3" key="1">
    <citation type="submission" date="2020-05" db="EMBL/GenBank/DDBJ databases">
        <title>Mycena genomes resolve the evolution of fungal bioluminescence.</title>
        <authorList>
            <person name="Tsai I.J."/>
        </authorList>
    </citation>
    <scope>NUCLEOTIDE SEQUENCE</scope>
    <source>
        <strain evidence="3">CCC161011</strain>
    </source>
</reference>
<feature type="region of interest" description="Disordered" evidence="1">
    <location>
        <begin position="280"/>
        <end position="308"/>
    </location>
</feature>
<dbReference type="EMBL" id="JACAZI010000005">
    <property type="protein sequence ID" value="KAF7359998.1"/>
    <property type="molecule type" value="Genomic_DNA"/>
</dbReference>